<reference evidence="5 6" key="1">
    <citation type="submission" date="2018-06" db="EMBL/GenBank/DDBJ databases">
        <title>Pseudomonas jilinensis sp. nov., isolated from the production water of Jilin Oilfield in China.</title>
        <authorList>
            <person name="Wang J."/>
        </authorList>
    </citation>
    <scope>NUCLEOTIDE SEQUENCE [LARGE SCALE GENOMIC DNA]</scope>
    <source>
        <strain evidence="5 6">JS15-10A1</strain>
    </source>
</reference>
<dbReference type="GO" id="GO:0000287">
    <property type="term" value="F:magnesium ion binding"/>
    <property type="evidence" value="ECO:0007669"/>
    <property type="project" value="UniProtKB-UniRule"/>
</dbReference>
<protein>
    <recommendedName>
        <fullName evidence="2">Thiamine-monophosphate kinase</fullName>
        <shortName evidence="2">TMP kinase</shortName>
        <shortName evidence="2">Thiamine-phosphate kinase</shortName>
        <ecNumber evidence="2">2.7.4.16</ecNumber>
    </recommendedName>
</protein>
<comment type="catalytic activity">
    <reaction evidence="2">
        <text>thiamine phosphate + ATP = thiamine diphosphate + ADP</text>
        <dbReference type="Rhea" id="RHEA:15913"/>
        <dbReference type="ChEBI" id="CHEBI:30616"/>
        <dbReference type="ChEBI" id="CHEBI:37575"/>
        <dbReference type="ChEBI" id="CHEBI:58937"/>
        <dbReference type="ChEBI" id="CHEBI:456216"/>
        <dbReference type="EC" id="2.7.4.16"/>
    </reaction>
</comment>
<dbReference type="HAMAP" id="MF_02128">
    <property type="entry name" value="TMP_kinase"/>
    <property type="match status" value="1"/>
</dbReference>
<dbReference type="InterPro" id="IPR010918">
    <property type="entry name" value="PurM-like_C_dom"/>
</dbReference>
<dbReference type="UniPathway" id="UPA00060">
    <property type="reaction ID" value="UER00142"/>
</dbReference>
<accession>A0A396RTR8</accession>
<feature type="binding site" evidence="2">
    <location>
        <position position="219"/>
    </location>
    <ligand>
        <name>Mg(2+)</name>
        <dbReference type="ChEBI" id="CHEBI:18420"/>
        <label>5</label>
    </ligand>
</feature>
<dbReference type="CDD" id="cd02194">
    <property type="entry name" value="ThiL"/>
    <property type="match status" value="1"/>
</dbReference>
<evidence type="ECO:0000313" key="5">
    <source>
        <dbReference type="EMBL" id="RHW20004.1"/>
    </source>
</evidence>
<dbReference type="InterPro" id="IPR006283">
    <property type="entry name" value="ThiL-like"/>
</dbReference>
<comment type="similarity">
    <text evidence="2">Belongs to the thiamine-monophosphate kinase family.</text>
</comment>
<dbReference type="GO" id="GO:0005524">
    <property type="term" value="F:ATP binding"/>
    <property type="evidence" value="ECO:0007669"/>
    <property type="project" value="UniProtKB-UniRule"/>
</dbReference>
<dbReference type="InterPro" id="IPR036676">
    <property type="entry name" value="PurM-like_C_sf"/>
</dbReference>
<keyword evidence="6" id="KW-1185">Reference proteome</keyword>
<dbReference type="GO" id="GO:0009229">
    <property type="term" value="P:thiamine diphosphate biosynthetic process"/>
    <property type="evidence" value="ECO:0007669"/>
    <property type="project" value="UniProtKB-UniRule"/>
</dbReference>
<feature type="binding site" evidence="2">
    <location>
        <position position="49"/>
    </location>
    <ligand>
        <name>Mg(2+)</name>
        <dbReference type="ChEBI" id="CHEBI:18420"/>
        <label>2</label>
    </ligand>
</feature>
<feature type="binding site" evidence="2">
    <location>
        <position position="77"/>
    </location>
    <ligand>
        <name>Mg(2+)</name>
        <dbReference type="ChEBI" id="CHEBI:18420"/>
        <label>3</label>
    </ligand>
</feature>
<dbReference type="GO" id="GO:0009228">
    <property type="term" value="P:thiamine biosynthetic process"/>
    <property type="evidence" value="ECO:0007669"/>
    <property type="project" value="UniProtKB-KW"/>
</dbReference>
<keyword evidence="2" id="KW-0547">Nucleotide-binding</keyword>
<evidence type="ECO:0000313" key="6">
    <source>
        <dbReference type="Proteomes" id="UP000265745"/>
    </source>
</evidence>
<feature type="binding site" evidence="2">
    <location>
        <position position="56"/>
    </location>
    <ligand>
        <name>substrate</name>
    </ligand>
</feature>
<sequence>MGEFELIRRYFRSAALEKAGPQAAIIQSIGDDAALLQPAPGQQLVISTDSLVEGVHFPLDYLPADLGYRALAVAVSDLAAMAATPLAFTLALTLPAVREDWLAGFAEGLAAAAADHRISLIGGDTTRGPLNLGLTVFGQVAAGQALRRAGAAAGDLLCVGGPLGDAGAGLALVQSQAAPPALDPAGRDYLLQRFWRPRAQCGLGMALAGVASAGLDISDGLLADAGHLAAASGVAVHIRAADLPCSAALACWPEPQRLNWMLGAGDDYVLLFSLPARHRARLEADGWWLRVIGEVAAGEGVWLDQGQGPERVSALPGYQHFKESQDG</sequence>
<dbReference type="PANTHER" id="PTHR30270:SF0">
    <property type="entry name" value="THIAMINE-MONOPHOSPHATE KINASE"/>
    <property type="match status" value="1"/>
</dbReference>
<keyword evidence="2" id="KW-0479">Metal-binding</keyword>
<feature type="binding site" evidence="2">
    <location>
        <position position="124"/>
    </location>
    <ligand>
        <name>Mg(2+)</name>
        <dbReference type="ChEBI" id="CHEBI:18420"/>
        <label>1</label>
    </ligand>
</feature>
<dbReference type="InterPro" id="IPR036921">
    <property type="entry name" value="PurM-like_N_sf"/>
</dbReference>
<feature type="binding site" evidence="2">
    <location>
        <position position="32"/>
    </location>
    <ligand>
        <name>Mg(2+)</name>
        <dbReference type="ChEBI" id="CHEBI:18420"/>
        <label>4</label>
    </ligand>
</feature>
<organism evidence="5 6">
    <name type="scientific">Pseudomonas jilinensis</name>
    <dbReference type="NCBI Taxonomy" id="2078689"/>
    <lineage>
        <taxon>Bacteria</taxon>
        <taxon>Pseudomonadati</taxon>
        <taxon>Pseudomonadota</taxon>
        <taxon>Gammaproteobacteria</taxon>
        <taxon>Pseudomonadales</taxon>
        <taxon>Pseudomonadaceae</taxon>
        <taxon>Pseudomonas</taxon>
    </lineage>
</organism>
<comment type="function">
    <text evidence="2">Catalyzes the ATP-dependent phosphorylation of thiamine-monophosphate (TMP) to form thiamine-pyrophosphate (TPP), the active form of vitamin B1.</text>
</comment>
<dbReference type="OrthoDB" id="9802811at2"/>
<feature type="binding site" evidence="2">
    <location>
        <position position="47"/>
    </location>
    <ligand>
        <name>Mg(2+)</name>
        <dbReference type="ChEBI" id="CHEBI:18420"/>
        <label>4</label>
    </ligand>
</feature>
<dbReference type="Proteomes" id="UP000265745">
    <property type="component" value="Unassembled WGS sequence"/>
</dbReference>
<comment type="caution">
    <text evidence="5">The sequence shown here is derived from an EMBL/GenBank/DDBJ whole genome shotgun (WGS) entry which is preliminary data.</text>
</comment>
<feature type="binding site" evidence="2">
    <location>
        <position position="77"/>
    </location>
    <ligand>
        <name>Mg(2+)</name>
        <dbReference type="ChEBI" id="CHEBI:18420"/>
        <label>2</label>
    </ligand>
</feature>
<feature type="binding site" evidence="2">
    <location>
        <position position="318"/>
    </location>
    <ligand>
        <name>substrate</name>
    </ligand>
</feature>
<keyword evidence="1 2" id="KW-0784">Thiamine biosynthesis</keyword>
<dbReference type="PIRSF" id="PIRSF005303">
    <property type="entry name" value="Thiam_monoph_kin"/>
    <property type="match status" value="1"/>
</dbReference>
<feature type="binding site" evidence="2">
    <location>
        <position position="32"/>
    </location>
    <ligand>
        <name>Mg(2+)</name>
        <dbReference type="ChEBI" id="CHEBI:18420"/>
        <label>3</label>
    </ligand>
</feature>
<dbReference type="RefSeq" id="WP_119701966.1">
    <property type="nucleotide sequence ID" value="NZ_QJSA01000016.1"/>
</dbReference>
<dbReference type="Gene3D" id="3.30.1330.10">
    <property type="entry name" value="PurM-like, N-terminal domain"/>
    <property type="match status" value="1"/>
</dbReference>
<feature type="binding site" evidence="2">
    <location>
        <position position="148"/>
    </location>
    <ligand>
        <name>ATP</name>
        <dbReference type="ChEBI" id="CHEBI:30616"/>
    </ligand>
</feature>
<evidence type="ECO:0000256" key="2">
    <source>
        <dbReference type="HAMAP-Rule" id="MF_02128"/>
    </source>
</evidence>
<keyword evidence="2" id="KW-0460">Magnesium</keyword>
<dbReference type="GO" id="GO:0009030">
    <property type="term" value="F:thiamine-phosphate kinase activity"/>
    <property type="evidence" value="ECO:0007669"/>
    <property type="project" value="UniProtKB-UniRule"/>
</dbReference>
<keyword evidence="2 5" id="KW-0418">Kinase</keyword>
<comment type="pathway">
    <text evidence="2">Cofactor biosynthesis; thiamine diphosphate biosynthesis; thiamine diphosphate from thiamine phosphate: step 1/1.</text>
</comment>
<dbReference type="EC" id="2.7.4.16" evidence="2"/>
<keyword evidence="2" id="KW-0808">Transferase</keyword>
<evidence type="ECO:0000259" key="3">
    <source>
        <dbReference type="Pfam" id="PF00586"/>
    </source>
</evidence>
<dbReference type="SUPFAM" id="SSF56042">
    <property type="entry name" value="PurM C-terminal domain-like"/>
    <property type="match status" value="1"/>
</dbReference>
<dbReference type="AlphaFoldDB" id="A0A396RTR8"/>
<dbReference type="EMBL" id="QJSA01000016">
    <property type="protein sequence ID" value="RHW20004.1"/>
    <property type="molecule type" value="Genomic_DNA"/>
</dbReference>
<keyword evidence="2" id="KW-0067">ATP-binding</keyword>
<gene>
    <name evidence="2 5" type="primary">thiL</name>
    <name evidence="5" type="ORF">C2846_16165</name>
</gene>
<feature type="binding site" evidence="2">
    <location>
        <position position="77"/>
    </location>
    <ligand>
        <name>Mg(2+)</name>
        <dbReference type="ChEBI" id="CHEBI:18420"/>
        <label>4</label>
    </ligand>
</feature>
<dbReference type="SUPFAM" id="SSF55326">
    <property type="entry name" value="PurM N-terminal domain-like"/>
    <property type="match status" value="1"/>
</dbReference>
<feature type="domain" description="PurM-like C-terminal" evidence="4">
    <location>
        <begin position="153"/>
        <end position="300"/>
    </location>
</feature>
<dbReference type="Gene3D" id="3.90.650.10">
    <property type="entry name" value="PurM-like C-terminal domain"/>
    <property type="match status" value="1"/>
</dbReference>
<dbReference type="PANTHER" id="PTHR30270">
    <property type="entry name" value="THIAMINE-MONOPHOSPHATE KINASE"/>
    <property type="match status" value="1"/>
</dbReference>
<dbReference type="Pfam" id="PF02769">
    <property type="entry name" value="AIRS_C"/>
    <property type="match status" value="1"/>
</dbReference>
<feature type="binding site" evidence="2">
    <location>
        <position position="49"/>
    </location>
    <ligand>
        <name>Mg(2+)</name>
        <dbReference type="ChEBI" id="CHEBI:18420"/>
        <label>1</label>
    </ligand>
</feature>
<feature type="binding site" evidence="2">
    <location>
        <position position="216"/>
    </location>
    <ligand>
        <name>Mg(2+)</name>
        <dbReference type="ChEBI" id="CHEBI:18420"/>
        <label>3</label>
    </ligand>
</feature>
<feature type="binding site" evidence="2">
    <location>
        <position position="266"/>
    </location>
    <ligand>
        <name>substrate</name>
    </ligand>
</feature>
<dbReference type="Pfam" id="PF00586">
    <property type="entry name" value="AIRS"/>
    <property type="match status" value="1"/>
</dbReference>
<feature type="binding site" evidence="2">
    <location>
        <position position="218"/>
    </location>
    <ligand>
        <name>ATP</name>
        <dbReference type="ChEBI" id="CHEBI:30616"/>
    </ligand>
</feature>
<evidence type="ECO:0000259" key="4">
    <source>
        <dbReference type="Pfam" id="PF02769"/>
    </source>
</evidence>
<evidence type="ECO:0000256" key="1">
    <source>
        <dbReference type="ARBA" id="ARBA00022977"/>
    </source>
</evidence>
<proteinExistence type="inferred from homology"/>
<feature type="domain" description="PurM-like N-terminal" evidence="3">
    <location>
        <begin position="30"/>
        <end position="140"/>
    </location>
</feature>
<feature type="binding site" evidence="2">
    <location>
        <begin position="123"/>
        <end position="124"/>
    </location>
    <ligand>
        <name>ATP</name>
        <dbReference type="ChEBI" id="CHEBI:30616"/>
    </ligand>
</feature>
<comment type="miscellaneous">
    <text evidence="2">Reaction mechanism of ThiL seems to utilize a direct, inline transfer of the gamma-phosphate of ATP to TMP rather than a phosphorylated enzyme intermediate.</text>
</comment>
<comment type="caution">
    <text evidence="2">Lacks conserved residue(s) required for the propagation of feature annotation.</text>
</comment>
<name>A0A396RTR8_9PSED</name>
<dbReference type="InterPro" id="IPR016188">
    <property type="entry name" value="PurM-like_N"/>
</dbReference>
<feature type="binding site" evidence="2">
    <location>
        <position position="48"/>
    </location>
    <ligand>
        <name>Mg(2+)</name>
        <dbReference type="ChEBI" id="CHEBI:18420"/>
        <label>1</label>
    </ligand>
</feature>
<dbReference type="NCBIfam" id="TIGR01379">
    <property type="entry name" value="thiL"/>
    <property type="match status" value="1"/>
</dbReference>